<accession>A0ABT4PRV7</accession>
<dbReference type="PANTHER" id="PTHR45947">
    <property type="entry name" value="SULFOQUINOVOSYL TRANSFERASE SQD2"/>
    <property type="match status" value="1"/>
</dbReference>
<dbReference type="Proteomes" id="UP001142153">
    <property type="component" value="Unassembled WGS sequence"/>
</dbReference>
<evidence type="ECO:0000256" key="1">
    <source>
        <dbReference type="ARBA" id="ARBA00022676"/>
    </source>
</evidence>
<comment type="caution">
    <text evidence="4">The sequence shown here is derived from an EMBL/GenBank/DDBJ whole genome shotgun (WGS) entry which is preliminary data.</text>
</comment>
<dbReference type="EC" id="2.4.-.-" evidence="4"/>
<dbReference type="InterPro" id="IPR050194">
    <property type="entry name" value="Glycosyltransferase_grp1"/>
</dbReference>
<name>A0ABT4PRV7_9MYCO</name>
<dbReference type="Gene3D" id="3.40.50.2000">
    <property type="entry name" value="Glycogen Phosphorylase B"/>
    <property type="match status" value="2"/>
</dbReference>
<dbReference type="RefSeq" id="WP_269894000.1">
    <property type="nucleotide sequence ID" value="NZ_JAPZPY010000003.1"/>
</dbReference>
<evidence type="ECO:0000313" key="4">
    <source>
        <dbReference type="EMBL" id="MCZ8379300.1"/>
    </source>
</evidence>
<dbReference type="Pfam" id="PF13439">
    <property type="entry name" value="Glyco_transf_4"/>
    <property type="match status" value="1"/>
</dbReference>
<reference evidence="4" key="1">
    <citation type="submission" date="2022-12" db="EMBL/GenBank/DDBJ databases">
        <authorList>
            <person name="Deng Y."/>
            <person name="Zhang Y.-Q."/>
        </authorList>
    </citation>
    <scope>NUCLEOTIDE SEQUENCE</scope>
    <source>
        <strain evidence="4">CPCC 205372</strain>
    </source>
</reference>
<evidence type="ECO:0000259" key="3">
    <source>
        <dbReference type="Pfam" id="PF13439"/>
    </source>
</evidence>
<dbReference type="EMBL" id="JAPZPY010000003">
    <property type="protein sequence ID" value="MCZ8379300.1"/>
    <property type="molecule type" value="Genomic_DNA"/>
</dbReference>
<sequence>MKILHVAQPVDGGVAGVVISFAKDQQRRGWQPIVVCPPTGVLPEAMRECGVPVASWRATRSPGPSVLGEVRALNRIVRTERPDVVHLHGSKAGLAGRLAVRGKLPTIFQPHLWSFQSDPGPTALPARVWERFAARWTVRTVCVSLDEQAAGRSAGVAGDLTVICNGVDLDRVRPRDRHGVRADLGIEPGGPVAVCVARLAPLKGHDMLLRAWAAVLAEAPTARLLIVGDGPLRDALHRDHPISHDPSVSWLGWSDSPGDYMAAADVVVVPSRAEGMALVPLEAMASARSVVAFDAGGIRHSIGDGGAVLPIGDVAGLADAVAQRLLDTAMADREGAQGRRRVEQHFDQRTAADTLADLTAALRPVPASR</sequence>
<keyword evidence="2 4" id="KW-0808">Transferase</keyword>
<evidence type="ECO:0000313" key="5">
    <source>
        <dbReference type="Proteomes" id="UP001142153"/>
    </source>
</evidence>
<protein>
    <submittedName>
        <fullName evidence="4">Glycosyltransferase</fullName>
        <ecNumber evidence="4">2.4.-.-</ecNumber>
    </submittedName>
</protein>
<keyword evidence="1 4" id="KW-0328">Glycosyltransferase</keyword>
<dbReference type="SUPFAM" id="SSF53756">
    <property type="entry name" value="UDP-Glycosyltransferase/glycogen phosphorylase"/>
    <property type="match status" value="1"/>
</dbReference>
<proteinExistence type="predicted"/>
<dbReference type="PANTHER" id="PTHR45947:SF3">
    <property type="entry name" value="SULFOQUINOVOSYL TRANSFERASE SQD2"/>
    <property type="match status" value="1"/>
</dbReference>
<gene>
    <name evidence="4" type="ORF">O6P37_10530</name>
</gene>
<organism evidence="4 5">
    <name type="scientific">Mycobacterium hippophais</name>
    <dbReference type="NCBI Taxonomy" id="3016340"/>
    <lineage>
        <taxon>Bacteria</taxon>
        <taxon>Bacillati</taxon>
        <taxon>Actinomycetota</taxon>
        <taxon>Actinomycetes</taxon>
        <taxon>Mycobacteriales</taxon>
        <taxon>Mycobacteriaceae</taxon>
        <taxon>Mycobacterium</taxon>
    </lineage>
</organism>
<dbReference type="InterPro" id="IPR028098">
    <property type="entry name" value="Glyco_trans_4-like_N"/>
</dbReference>
<dbReference type="GO" id="GO:0016757">
    <property type="term" value="F:glycosyltransferase activity"/>
    <property type="evidence" value="ECO:0007669"/>
    <property type="project" value="UniProtKB-KW"/>
</dbReference>
<feature type="domain" description="Glycosyltransferase subfamily 4-like N-terminal" evidence="3">
    <location>
        <begin position="12"/>
        <end position="171"/>
    </location>
</feature>
<keyword evidence="5" id="KW-1185">Reference proteome</keyword>
<dbReference type="Pfam" id="PF13692">
    <property type="entry name" value="Glyco_trans_1_4"/>
    <property type="match status" value="1"/>
</dbReference>
<evidence type="ECO:0000256" key="2">
    <source>
        <dbReference type="ARBA" id="ARBA00022679"/>
    </source>
</evidence>